<accession>A0A645CU60</accession>
<sequence length="121" mass="13690">MKVLSAGKLSATVSNLRNKMNLTQAELGERTGLHRIMIGRIEREDFIPSIVQLQALADVLGFDITDMFEENQPPHSFIALRSESLNEVEKKGVDTLLGMMLALRQQILLRRKFEHVSEDQA</sequence>
<dbReference type="PANTHER" id="PTHR46797">
    <property type="entry name" value="HTH-TYPE TRANSCRIPTIONAL REGULATOR"/>
    <property type="match status" value="1"/>
</dbReference>
<dbReference type="PROSITE" id="PS50943">
    <property type="entry name" value="HTH_CROC1"/>
    <property type="match status" value="1"/>
</dbReference>
<dbReference type="GO" id="GO:0003677">
    <property type="term" value="F:DNA binding"/>
    <property type="evidence" value="ECO:0007669"/>
    <property type="project" value="UniProtKB-KW"/>
</dbReference>
<dbReference type="GO" id="GO:0005829">
    <property type="term" value="C:cytosol"/>
    <property type="evidence" value="ECO:0007669"/>
    <property type="project" value="TreeGrafter"/>
</dbReference>
<dbReference type="GO" id="GO:0003700">
    <property type="term" value="F:DNA-binding transcription factor activity"/>
    <property type="evidence" value="ECO:0007669"/>
    <property type="project" value="TreeGrafter"/>
</dbReference>
<evidence type="ECO:0000313" key="3">
    <source>
        <dbReference type="EMBL" id="MPM80457.1"/>
    </source>
</evidence>
<dbReference type="Gene3D" id="1.10.260.40">
    <property type="entry name" value="lambda repressor-like DNA-binding domains"/>
    <property type="match status" value="1"/>
</dbReference>
<evidence type="ECO:0000256" key="1">
    <source>
        <dbReference type="ARBA" id="ARBA00023125"/>
    </source>
</evidence>
<dbReference type="Pfam" id="PF01381">
    <property type="entry name" value="HTH_3"/>
    <property type="match status" value="1"/>
</dbReference>
<dbReference type="InterPro" id="IPR001387">
    <property type="entry name" value="Cro/C1-type_HTH"/>
</dbReference>
<dbReference type="InterPro" id="IPR050807">
    <property type="entry name" value="TransReg_Diox_bact_type"/>
</dbReference>
<dbReference type="SUPFAM" id="SSF47413">
    <property type="entry name" value="lambda repressor-like DNA-binding domains"/>
    <property type="match status" value="1"/>
</dbReference>
<dbReference type="CDD" id="cd00093">
    <property type="entry name" value="HTH_XRE"/>
    <property type="match status" value="1"/>
</dbReference>
<dbReference type="PANTHER" id="PTHR46797:SF1">
    <property type="entry name" value="METHYLPHOSPHONATE SYNTHASE"/>
    <property type="match status" value="1"/>
</dbReference>
<gene>
    <name evidence="3" type="ORF">SDC9_127504</name>
</gene>
<feature type="domain" description="HTH cro/C1-type" evidence="2">
    <location>
        <begin position="13"/>
        <end position="67"/>
    </location>
</feature>
<dbReference type="SMART" id="SM00530">
    <property type="entry name" value="HTH_XRE"/>
    <property type="match status" value="1"/>
</dbReference>
<evidence type="ECO:0000259" key="2">
    <source>
        <dbReference type="PROSITE" id="PS50943"/>
    </source>
</evidence>
<proteinExistence type="predicted"/>
<keyword evidence="1" id="KW-0238">DNA-binding</keyword>
<protein>
    <recommendedName>
        <fullName evidence="2">HTH cro/C1-type domain-containing protein</fullName>
    </recommendedName>
</protein>
<reference evidence="3" key="1">
    <citation type="submission" date="2019-08" db="EMBL/GenBank/DDBJ databases">
        <authorList>
            <person name="Kucharzyk K."/>
            <person name="Murdoch R.W."/>
            <person name="Higgins S."/>
            <person name="Loffler F."/>
        </authorList>
    </citation>
    <scope>NUCLEOTIDE SEQUENCE</scope>
</reference>
<dbReference type="InterPro" id="IPR010982">
    <property type="entry name" value="Lambda_DNA-bd_dom_sf"/>
</dbReference>
<organism evidence="3">
    <name type="scientific">bioreactor metagenome</name>
    <dbReference type="NCBI Taxonomy" id="1076179"/>
    <lineage>
        <taxon>unclassified sequences</taxon>
        <taxon>metagenomes</taxon>
        <taxon>ecological metagenomes</taxon>
    </lineage>
</organism>
<name>A0A645CU60_9ZZZZ</name>
<dbReference type="EMBL" id="VSSQ01030066">
    <property type="protein sequence ID" value="MPM80457.1"/>
    <property type="molecule type" value="Genomic_DNA"/>
</dbReference>
<comment type="caution">
    <text evidence="3">The sequence shown here is derived from an EMBL/GenBank/DDBJ whole genome shotgun (WGS) entry which is preliminary data.</text>
</comment>
<dbReference type="AlphaFoldDB" id="A0A645CU60"/>